<accession>A0A848QJ51</accession>
<dbReference type="GO" id="GO:0004029">
    <property type="term" value="F:aldehyde dehydrogenase (NAD+) activity"/>
    <property type="evidence" value="ECO:0007669"/>
    <property type="project" value="TreeGrafter"/>
</dbReference>
<dbReference type="Pfam" id="PF13460">
    <property type="entry name" value="NAD_binding_10"/>
    <property type="match status" value="1"/>
</dbReference>
<evidence type="ECO:0000313" key="3">
    <source>
        <dbReference type="Proteomes" id="UP000561181"/>
    </source>
</evidence>
<protein>
    <submittedName>
        <fullName evidence="2">NAD(P)H-binding protein</fullName>
    </submittedName>
</protein>
<reference evidence="2 3" key="1">
    <citation type="submission" date="2020-04" db="EMBL/GenBank/DDBJ databases">
        <authorList>
            <person name="Liu A."/>
        </authorList>
    </citation>
    <scope>NUCLEOTIDE SEQUENCE [LARGE SCALE GENOMIC DNA]</scope>
    <source>
        <strain evidence="2 3">RZ02</strain>
    </source>
</reference>
<dbReference type="AlphaFoldDB" id="A0A848QJ51"/>
<dbReference type="InterPro" id="IPR036291">
    <property type="entry name" value="NAD(P)-bd_dom_sf"/>
</dbReference>
<evidence type="ECO:0000313" key="2">
    <source>
        <dbReference type="EMBL" id="NMW30820.1"/>
    </source>
</evidence>
<dbReference type="PANTHER" id="PTHR48079">
    <property type="entry name" value="PROTEIN YEEZ"/>
    <property type="match status" value="1"/>
</dbReference>
<sequence>MVAVTGGTGFVGQAVLDGLAAKGIKAKALARKVPEDRPEVQWVQGSLSDNAALADLVSGTDAVIHIAGLTNTPDPANFTAANVDGTAAVIAAAKAAKVKRFVFVSSLSARKPDLSRYGASKLAAEELVMGSGLNWTMVRPPAVYGPRDNDMLELFKAARWGVIPMPPSGATSMIHVDDLAELLIALIPSSPKTRRRMFEPDDGREGGWSHQEMAKAIGTAMGRNPFVAQLPKPVLDMAARTDRLMRGDAAKLTADRVGYMCHPNWVARSDKAVPADIWQPSIETHKGLKSTAEWYQANNWL</sequence>
<comment type="caution">
    <text evidence="2">The sequence shown here is derived from an EMBL/GenBank/DDBJ whole genome shotgun (WGS) entry which is preliminary data.</text>
</comment>
<evidence type="ECO:0000259" key="1">
    <source>
        <dbReference type="Pfam" id="PF13460"/>
    </source>
</evidence>
<feature type="domain" description="NAD(P)-binding" evidence="1">
    <location>
        <begin position="6"/>
        <end position="147"/>
    </location>
</feature>
<gene>
    <name evidence="2" type="ORF">HKD42_01945</name>
</gene>
<organism evidence="2 3">
    <name type="scientific">Pontixanthobacter rizhaonensis</name>
    <dbReference type="NCBI Taxonomy" id="2730337"/>
    <lineage>
        <taxon>Bacteria</taxon>
        <taxon>Pseudomonadati</taxon>
        <taxon>Pseudomonadota</taxon>
        <taxon>Alphaproteobacteria</taxon>
        <taxon>Sphingomonadales</taxon>
        <taxon>Erythrobacteraceae</taxon>
        <taxon>Pontixanthobacter</taxon>
    </lineage>
</organism>
<dbReference type="Proteomes" id="UP000561181">
    <property type="component" value="Unassembled WGS sequence"/>
</dbReference>
<proteinExistence type="predicted"/>
<name>A0A848QJ51_9SPHN</name>
<dbReference type="PANTHER" id="PTHR48079:SF6">
    <property type="entry name" value="NAD(P)-BINDING DOMAIN-CONTAINING PROTEIN-RELATED"/>
    <property type="match status" value="1"/>
</dbReference>
<dbReference type="GO" id="GO:0005737">
    <property type="term" value="C:cytoplasm"/>
    <property type="evidence" value="ECO:0007669"/>
    <property type="project" value="TreeGrafter"/>
</dbReference>
<dbReference type="InterPro" id="IPR051783">
    <property type="entry name" value="NAD(P)-dependent_oxidoreduct"/>
</dbReference>
<dbReference type="EMBL" id="JABCRE010000002">
    <property type="protein sequence ID" value="NMW30820.1"/>
    <property type="molecule type" value="Genomic_DNA"/>
</dbReference>
<dbReference type="Gene3D" id="3.40.50.720">
    <property type="entry name" value="NAD(P)-binding Rossmann-like Domain"/>
    <property type="match status" value="1"/>
</dbReference>
<dbReference type="InterPro" id="IPR016040">
    <property type="entry name" value="NAD(P)-bd_dom"/>
</dbReference>
<dbReference type="SUPFAM" id="SSF51735">
    <property type="entry name" value="NAD(P)-binding Rossmann-fold domains"/>
    <property type="match status" value="1"/>
</dbReference>
<keyword evidence="3" id="KW-1185">Reference proteome</keyword>